<sequence length="556" mass="62583">MNRSHSTQILASMDDAPSVQSVGHHLHARGRVASLVSTSLEGDKVLPIVLNKTHFVGRKSSCDLVIPHRAVSSTHFKVYTVQFDAAHDPLIYIQDLSLNGTYHNGHKLGKDQCALLTDGDELEVRHAATFKFNQKMHYENKLGKIVEADARGFESEWKLTKRLLGTGGFAKIYMATSTTTHRQYACKVMDLTHARQKGIKYIQEIEILSSLCHPNVVGVHKCYITSSHIYIFEDLVSGGDLFSWFAERGVVGEVECMFVIWQVLKALEYLHERNIAHRDLKLENILISSSEPGFRVVLTDFGVARQWEDARRMSTIVGTPEYAAPEMSRREKGKRGYGKEIDLWSLGVIVHVLLSGHQPFSSTSQTDSRSQIAQRIQSTDLDLNSWEWEEISLEAKDFVHRLLVRNPAYRMSVEEAFEHPWLARYRAELEALYDEKVMKGWNASPSNKKWIETKMVGGDGDTEMSEADGFVSGGKMARKAAEDEEAERERRERKRRMSKVGEANASWGFVGANVEPKGLGHGPLRDVPGKRSNRISLSEDRQVGGGGYVKSGYFGK</sequence>
<protein>
    <submittedName>
        <fullName evidence="8">Uncharacterized protein</fullName>
    </submittedName>
</protein>
<dbReference type="SMART" id="SM00220">
    <property type="entry name" value="S_TKc"/>
    <property type="match status" value="1"/>
</dbReference>
<dbReference type="SUPFAM" id="SSF56112">
    <property type="entry name" value="Protein kinase-like (PK-like)"/>
    <property type="match status" value="1"/>
</dbReference>
<dbReference type="SMART" id="SM00240">
    <property type="entry name" value="FHA"/>
    <property type="match status" value="1"/>
</dbReference>
<evidence type="ECO:0000256" key="3">
    <source>
        <dbReference type="ARBA" id="ARBA00022840"/>
    </source>
</evidence>
<comment type="caution">
    <text evidence="8">The sequence shown here is derived from an EMBL/GenBank/DDBJ whole genome shotgun (WGS) entry which is preliminary data.</text>
</comment>
<dbReference type="CDD" id="cd22670">
    <property type="entry name" value="FHA_MEK1-like"/>
    <property type="match status" value="1"/>
</dbReference>
<dbReference type="InterPro" id="IPR008271">
    <property type="entry name" value="Ser/Thr_kinase_AS"/>
</dbReference>
<dbReference type="Gene3D" id="1.10.510.10">
    <property type="entry name" value="Transferase(Phosphotransferase) domain 1"/>
    <property type="match status" value="1"/>
</dbReference>
<name>A0A0E9NJT7_SAICN</name>
<dbReference type="InterPro" id="IPR011009">
    <property type="entry name" value="Kinase-like_dom_sf"/>
</dbReference>
<dbReference type="PROSITE" id="PS00108">
    <property type="entry name" value="PROTEIN_KINASE_ST"/>
    <property type="match status" value="1"/>
</dbReference>
<feature type="region of interest" description="Disordered" evidence="5">
    <location>
        <begin position="466"/>
        <end position="499"/>
    </location>
</feature>
<evidence type="ECO:0000313" key="8">
    <source>
        <dbReference type="EMBL" id="GAO50109.1"/>
    </source>
</evidence>
<dbReference type="GO" id="GO:0005524">
    <property type="term" value="F:ATP binding"/>
    <property type="evidence" value="ECO:0007669"/>
    <property type="project" value="UniProtKB-UniRule"/>
</dbReference>
<dbReference type="InterPro" id="IPR017441">
    <property type="entry name" value="Protein_kinase_ATP_BS"/>
</dbReference>
<dbReference type="CDD" id="cd05117">
    <property type="entry name" value="STKc_CAMK"/>
    <property type="match status" value="1"/>
</dbReference>
<feature type="binding site" evidence="4">
    <location>
        <position position="187"/>
    </location>
    <ligand>
        <name>ATP</name>
        <dbReference type="ChEBI" id="CHEBI:30616"/>
    </ligand>
</feature>
<dbReference type="FunFam" id="1.10.510.10:FF:000571">
    <property type="entry name" value="Maternal embryonic leucine zipper kinase"/>
    <property type="match status" value="1"/>
</dbReference>
<dbReference type="PROSITE" id="PS00107">
    <property type="entry name" value="PROTEIN_KINASE_ATP"/>
    <property type="match status" value="1"/>
</dbReference>
<dbReference type="PROSITE" id="PS50006">
    <property type="entry name" value="FHA_DOMAIN"/>
    <property type="match status" value="1"/>
</dbReference>
<reference evidence="8 9" key="3">
    <citation type="journal article" date="2015" name="Genome Announc.">
        <title>Draft Genome Sequence of the Archiascomycetous Yeast Saitoella complicata.</title>
        <authorList>
            <person name="Yamauchi K."/>
            <person name="Kondo S."/>
            <person name="Hamamoto M."/>
            <person name="Takahashi Y."/>
            <person name="Ogura Y."/>
            <person name="Hayashi T."/>
            <person name="Nishida H."/>
        </authorList>
    </citation>
    <scope>NUCLEOTIDE SEQUENCE [LARGE SCALE GENOMIC DNA]</scope>
    <source>
        <strain evidence="8 9">NRRL Y-17804</strain>
    </source>
</reference>
<evidence type="ECO:0000256" key="4">
    <source>
        <dbReference type="PROSITE-ProRule" id="PRU10141"/>
    </source>
</evidence>
<dbReference type="STRING" id="698492.A0A0E9NJT7"/>
<accession>A0A0E9NJT7</accession>
<feature type="domain" description="Protein kinase" evidence="7">
    <location>
        <begin position="158"/>
        <end position="422"/>
    </location>
</feature>
<dbReference type="Pfam" id="PF00069">
    <property type="entry name" value="Pkinase"/>
    <property type="match status" value="1"/>
</dbReference>
<dbReference type="InterPro" id="IPR000719">
    <property type="entry name" value="Prot_kinase_dom"/>
</dbReference>
<dbReference type="GO" id="GO:0004672">
    <property type="term" value="F:protein kinase activity"/>
    <property type="evidence" value="ECO:0007669"/>
    <property type="project" value="InterPro"/>
</dbReference>
<evidence type="ECO:0000259" key="7">
    <source>
        <dbReference type="PROSITE" id="PS50011"/>
    </source>
</evidence>
<evidence type="ECO:0000256" key="1">
    <source>
        <dbReference type="ARBA" id="ARBA00005575"/>
    </source>
</evidence>
<evidence type="ECO:0000313" key="9">
    <source>
        <dbReference type="Proteomes" id="UP000033140"/>
    </source>
</evidence>
<reference evidence="8 9" key="2">
    <citation type="journal article" date="2014" name="J. Gen. Appl. Microbiol.">
        <title>The early diverging ascomycetous budding yeast Saitoella complicata has three histone deacetylases belonging to the Clr6, Hos2, and Rpd3 lineages.</title>
        <authorList>
            <person name="Nishida H."/>
            <person name="Matsumoto T."/>
            <person name="Kondo S."/>
            <person name="Hamamoto M."/>
            <person name="Yoshikawa H."/>
        </authorList>
    </citation>
    <scope>NUCLEOTIDE SEQUENCE [LARGE SCALE GENOMIC DNA]</scope>
    <source>
        <strain evidence="8 9">NRRL Y-17804</strain>
    </source>
</reference>
<keyword evidence="9" id="KW-1185">Reference proteome</keyword>
<dbReference type="PANTHER" id="PTHR24347">
    <property type="entry name" value="SERINE/THREONINE-PROTEIN KINASE"/>
    <property type="match status" value="1"/>
</dbReference>
<dbReference type="OMA" id="EDQYTIT"/>
<dbReference type="InterPro" id="IPR008984">
    <property type="entry name" value="SMAD_FHA_dom_sf"/>
</dbReference>
<feature type="domain" description="FHA" evidence="6">
    <location>
        <begin position="54"/>
        <end position="108"/>
    </location>
</feature>
<comment type="similarity">
    <text evidence="1">Belongs to the protein kinase superfamily. CAMK Ser/Thr protein kinase family. CHEK2 subfamily.</text>
</comment>
<evidence type="ECO:0000259" key="6">
    <source>
        <dbReference type="PROSITE" id="PS50006"/>
    </source>
</evidence>
<feature type="compositionally biased region" description="Gly residues" evidence="5">
    <location>
        <begin position="543"/>
        <end position="556"/>
    </location>
</feature>
<dbReference type="Pfam" id="PF00498">
    <property type="entry name" value="FHA"/>
    <property type="match status" value="1"/>
</dbReference>
<evidence type="ECO:0000256" key="2">
    <source>
        <dbReference type="ARBA" id="ARBA00022741"/>
    </source>
</evidence>
<dbReference type="Gene3D" id="2.60.200.20">
    <property type="match status" value="1"/>
</dbReference>
<dbReference type="AlphaFoldDB" id="A0A0E9NJT7"/>
<feature type="region of interest" description="Disordered" evidence="5">
    <location>
        <begin position="511"/>
        <end position="556"/>
    </location>
</feature>
<dbReference type="SUPFAM" id="SSF49879">
    <property type="entry name" value="SMAD/FHA domain"/>
    <property type="match status" value="1"/>
</dbReference>
<dbReference type="Proteomes" id="UP000033140">
    <property type="component" value="Unassembled WGS sequence"/>
</dbReference>
<dbReference type="EMBL" id="BACD03000029">
    <property type="protein sequence ID" value="GAO50109.1"/>
    <property type="molecule type" value="Genomic_DNA"/>
</dbReference>
<evidence type="ECO:0000256" key="5">
    <source>
        <dbReference type="SAM" id="MobiDB-lite"/>
    </source>
</evidence>
<dbReference type="InterPro" id="IPR000253">
    <property type="entry name" value="FHA_dom"/>
</dbReference>
<keyword evidence="2 4" id="KW-0547">Nucleotide-binding</keyword>
<organism evidence="8 9">
    <name type="scientific">Saitoella complicata (strain BCRC 22490 / CBS 7301 / JCM 7358 / NBRC 10748 / NRRL Y-17804)</name>
    <dbReference type="NCBI Taxonomy" id="698492"/>
    <lineage>
        <taxon>Eukaryota</taxon>
        <taxon>Fungi</taxon>
        <taxon>Dikarya</taxon>
        <taxon>Ascomycota</taxon>
        <taxon>Taphrinomycotina</taxon>
        <taxon>Taphrinomycotina incertae sedis</taxon>
        <taxon>Saitoella</taxon>
    </lineage>
</organism>
<gene>
    <name evidence="8" type="ORF">G7K_4244-t1</name>
</gene>
<proteinExistence type="inferred from homology"/>
<reference evidence="8 9" key="1">
    <citation type="journal article" date="2011" name="J. Gen. Appl. Microbiol.">
        <title>Draft genome sequencing of the enigmatic yeast Saitoella complicata.</title>
        <authorList>
            <person name="Nishida H."/>
            <person name="Hamamoto M."/>
            <person name="Sugiyama J."/>
        </authorList>
    </citation>
    <scope>NUCLEOTIDE SEQUENCE [LARGE SCALE GENOMIC DNA]</scope>
    <source>
        <strain evidence="8 9">NRRL Y-17804</strain>
    </source>
</reference>
<keyword evidence="3 4" id="KW-0067">ATP-binding</keyword>
<dbReference type="PROSITE" id="PS50011">
    <property type="entry name" value="PROTEIN_KINASE_DOM"/>
    <property type="match status" value="1"/>
</dbReference>